<evidence type="ECO:0000313" key="2">
    <source>
        <dbReference type="EMBL" id="OAA76581.1"/>
    </source>
</evidence>
<dbReference type="Pfam" id="PF14388">
    <property type="entry name" value="DUF4419"/>
    <property type="match status" value="1"/>
</dbReference>
<evidence type="ECO:0000256" key="1">
    <source>
        <dbReference type="SAM" id="SignalP"/>
    </source>
</evidence>
<evidence type="ECO:0000313" key="3">
    <source>
        <dbReference type="Proteomes" id="UP000076881"/>
    </source>
</evidence>
<dbReference type="OrthoDB" id="9978173at2759"/>
<gene>
    <name evidence="2" type="ORF">LEL_06265</name>
</gene>
<reference evidence="2 3" key="1">
    <citation type="journal article" date="2016" name="Genome Biol. Evol.">
        <title>Divergent and convergent evolution of fungal pathogenicity.</title>
        <authorList>
            <person name="Shang Y."/>
            <person name="Xiao G."/>
            <person name="Zheng P."/>
            <person name="Cen K."/>
            <person name="Zhan S."/>
            <person name="Wang C."/>
        </authorList>
    </citation>
    <scope>NUCLEOTIDE SEQUENCE [LARGE SCALE GENOMIC DNA]</scope>
    <source>
        <strain evidence="2 3">RCEF 1005</strain>
    </source>
</reference>
<feature type="chain" id="PRO_5007897298" description="DUF4419 domain-containing protein" evidence="1">
    <location>
        <begin position="18"/>
        <end position="447"/>
    </location>
</feature>
<evidence type="ECO:0008006" key="4">
    <source>
        <dbReference type="Google" id="ProtNLM"/>
    </source>
</evidence>
<dbReference type="Proteomes" id="UP000076881">
    <property type="component" value="Unassembled WGS sequence"/>
</dbReference>
<protein>
    <recommendedName>
        <fullName evidence="4">DUF4419 domain-containing protein</fullName>
    </recommendedName>
</protein>
<accession>A0A168GJZ0</accession>
<dbReference type="EMBL" id="AZHF01000004">
    <property type="protein sequence ID" value="OAA76581.1"/>
    <property type="molecule type" value="Genomic_DNA"/>
</dbReference>
<proteinExistence type="predicted"/>
<name>A0A168GJZ0_CORDF</name>
<dbReference type="PANTHER" id="PTHR31252:SF11">
    <property type="entry name" value="DUF4419 DOMAIN-CONTAINING PROTEIN"/>
    <property type="match status" value="1"/>
</dbReference>
<dbReference type="PANTHER" id="PTHR31252">
    <property type="entry name" value="DUF4419 DOMAIN-CONTAINING PROTEIN"/>
    <property type="match status" value="1"/>
</dbReference>
<organism evidence="2 3">
    <name type="scientific">Akanthomyces lecanii RCEF 1005</name>
    <dbReference type="NCBI Taxonomy" id="1081108"/>
    <lineage>
        <taxon>Eukaryota</taxon>
        <taxon>Fungi</taxon>
        <taxon>Dikarya</taxon>
        <taxon>Ascomycota</taxon>
        <taxon>Pezizomycotina</taxon>
        <taxon>Sordariomycetes</taxon>
        <taxon>Hypocreomycetidae</taxon>
        <taxon>Hypocreales</taxon>
        <taxon>Cordycipitaceae</taxon>
        <taxon>Akanthomyces</taxon>
        <taxon>Cordyceps confragosa</taxon>
    </lineage>
</organism>
<keyword evidence="3" id="KW-1185">Reference proteome</keyword>
<sequence>MLRTTLLSAAFAALAGADQTIIVATDVPPLPLQTQSAVLSAADLWSQSCPEELAPQVSYNASLLLSKYTPEFNVADTTAFPPNTVFPSSGSVVRGALEAWAQHQHLFLRPDEVWFEVLAQLNFYMAAHAEDVRHLFVDFEGQQEIVVKDYTWRNVISSFAGEIQKRVKTDWLEAWIMPGFSTSTEDDSMTATVLMMGLVKQYFSFTGGIICGLPRVTLLGSREDWQRLSDKLDRLPEFGAEPKGYAQNLRPIFERFVRTFDEPHSKDIKTFWRQIVRAEHHTTCGKGPIEYSVTGWILGLLQWTEHGDLRVPQPRTDDPFYAAQNNKNTEIVTLDGVQYHPQPMDKLPVGYAKVPMKMLDFPEPGTDSDAFLLAGNIGVNRTASINGGYTRAQPMSSWFMYGPVDKSYNVTTIRGSYKELQTLTNGMAVQQSCPGYQRPWDPSGGEQ</sequence>
<dbReference type="InterPro" id="IPR025533">
    <property type="entry name" value="DUF4419"/>
</dbReference>
<feature type="signal peptide" evidence="1">
    <location>
        <begin position="1"/>
        <end position="17"/>
    </location>
</feature>
<dbReference type="AlphaFoldDB" id="A0A168GJZ0"/>
<comment type="caution">
    <text evidence="2">The sequence shown here is derived from an EMBL/GenBank/DDBJ whole genome shotgun (WGS) entry which is preliminary data.</text>
</comment>
<keyword evidence="1" id="KW-0732">Signal</keyword>